<gene>
    <name evidence="2" type="ORF">MNBD_PLANCTO02-3222</name>
</gene>
<feature type="transmembrane region" description="Helical" evidence="1">
    <location>
        <begin position="82"/>
        <end position="104"/>
    </location>
</feature>
<sequence length="227" mass="25283">MKISRRYKAFLALFGFAILMRLFPFFLEYVAGVKTSPQVIQNSPESSWLSIAMLAKLYPWNFSPMYGLLLLAGATSRKKKHLLSIALLFPFLFQLAGDVGIGLITGHWEWAFYPSLPFVYLSLSLFIIMGLSLRQNRELTSVFSGGFMAACGFFILSNFGVWALGGGTIYPLTPYGLVNCYAAAIPFFGNTILAVCVYIPLLFNPWVLRFIEEEKTLVPDTIAVATA</sequence>
<reference evidence="2" key="1">
    <citation type="submission" date="2018-06" db="EMBL/GenBank/DDBJ databases">
        <authorList>
            <person name="Zhirakovskaya E."/>
        </authorList>
    </citation>
    <scope>NUCLEOTIDE SEQUENCE</scope>
</reference>
<feature type="transmembrane region" description="Helical" evidence="1">
    <location>
        <begin position="47"/>
        <end position="70"/>
    </location>
</feature>
<proteinExistence type="predicted"/>
<evidence type="ECO:0000313" key="2">
    <source>
        <dbReference type="EMBL" id="VAX41151.1"/>
    </source>
</evidence>
<feature type="transmembrane region" description="Helical" evidence="1">
    <location>
        <begin position="143"/>
        <end position="164"/>
    </location>
</feature>
<organism evidence="2">
    <name type="scientific">hydrothermal vent metagenome</name>
    <dbReference type="NCBI Taxonomy" id="652676"/>
    <lineage>
        <taxon>unclassified sequences</taxon>
        <taxon>metagenomes</taxon>
        <taxon>ecological metagenomes</taxon>
    </lineage>
</organism>
<accession>A0A3B1DQK9</accession>
<feature type="transmembrane region" description="Helical" evidence="1">
    <location>
        <begin position="184"/>
        <end position="203"/>
    </location>
</feature>
<protein>
    <submittedName>
        <fullName evidence="2">Uncharacterized protein</fullName>
    </submittedName>
</protein>
<feature type="transmembrane region" description="Helical" evidence="1">
    <location>
        <begin position="110"/>
        <end position="131"/>
    </location>
</feature>
<evidence type="ECO:0000256" key="1">
    <source>
        <dbReference type="SAM" id="Phobius"/>
    </source>
</evidence>
<feature type="transmembrane region" description="Helical" evidence="1">
    <location>
        <begin position="7"/>
        <end position="27"/>
    </location>
</feature>
<dbReference type="Pfam" id="PF20221">
    <property type="entry name" value="DUF6580"/>
    <property type="match status" value="1"/>
</dbReference>
<dbReference type="AlphaFoldDB" id="A0A3B1DQK9"/>
<name>A0A3B1DQK9_9ZZZZ</name>
<dbReference type="EMBL" id="UOGL01000516">
    <property type="protein sequence ID" value="VAX41151.1"/>
    <property type="molecule type" value="Genomic_DNA"/>
</dbReference>
<keyword evidence="1" id="KW-0812">Transmembrane</keyword>
<keyword evidence="1" id="KW-1133">Transmembrane helix</keyword>
<dbReference type="InterPro" id="IPR046487">
    <property type="entry name" value="DUF6580"/>
</dbReference>
<keyword evidence="1" id="KW-0472">Membrane</keyword>